<keyword evidence="2" id="KW-0328">Glycosyltransferase</keyword>
<dbReference type="InterPro" id="IPR001173">
    <property type="entry name" value="Glyco_trans_2-like"/>
</dbReference>
<dbReference type="Proteomes" id="UP000761411">
    <property type="component" value="Unassembled WGS sequence"/>
</dbReference>
<evidence type="ECO:0000259" key="4">
    <source>
        <dbReference type="Pfam" id="PF00535"/>
    </source>
</evidence>
<dbReference type="EMBL" id="QTKX01000003">
    <property type="protein sequence ID" value="MBS8266263.1"/>
    <property type="molecule type" value="Genomic_DNA"/>
</dbReference>
<dbReference type="SUPFAM" id="SSF48452">
    <property type="entry name" value="TPR-like"/>
    <property type="match status" value="1"/>
</dbReference>
<dbReference type="GO" id="GO:0016757">
    <property type="term" value="F:glycosyltransferase activity"/>
    <property type="evidence" value="ECO:0007669"/>
    <property type="project" value="UniProtKB-KW"/>
</dbReference>
<comment type="similarity">
    <text evidence="1">Belongs to the glycosyltransferase 2 family.</text>
</comment>
<dbReference type="SUPFAM" id="SSF53448">
    <property type="entry name" value="Nucleotide-diphospho-sugar transferases"/>
    <property type="match status" value="1"/>
</dbReference>
<evidence type="ECO:0000313" key="6">
    <source>
        <dbReference type="Proteomes" id="UP000761411"/>
    </source>
</evidence>
<keyword evidence="3" id="KW-0808">Transferase</keyword>
<gene>
    <name evidence="5" type="ORF">DYI25_17720</name>
</gene>
<proteinExistence type="inferred from homology"/>
<comment type="caution">
    <text evidence="5">The sequence shown here is derived from an EMBL/GenBank/DDBJ whole genome shotgun (WGS) entry which is preliminary data.</text>
</comment>
<dbReference type="PANTHER" id="PTHR43685:SF5">
    <property type="entry name" value="GLYCOSYLTRANSFERASE EPSE-RELATED"/>
    <property type="match status" value="1"/>
</dbReference>
<accession>A0A944CN58</accession>
<name>A0A944CN58_9BACI</name>
<dbReference type="InterPro" id="IPR050834">
    <property type="entry name" value="Glycosyltransf_2"/>
</dbReference>
<dbReference type="InterPro" id="IPR011990">
    <property type="entry name" value="TPR-like_helical_dom_sf"/>
</dbReference>
<dbReference type="InterPro" id="IPR029044">
    <property type="entry name" value="Nucleotide-diphossugar_trans"/>
</dbReference>
<dbReference type="Gene3D" id="3.90.550.10">
    <property type="entry name" value="Spore Coat Polysaccharide Biosynthesis Protein SpsA, Chain A"/>
    <property type="match status" value="1"/>
</dbReference>
<evidence type="ECO:0000313" key="5">
    <source>
        <dbReference type="EMBL" id="MBS8266263.1"/>
    </source>
</evidence>
<dbReference type="RefSeq" id="WP_213371423.1">
    <property type="nucleotide sequence ID" value="NZ_QTKX01000003.1"/>
</dbReference>
<dbReference type="PANTHER" id="PTHR43685">
    <property type="entry name" value="GLYCOSYLTRANSFERASE"/>
    <property type="match status" value="1"/>
</dbReference>
<keyword evidence="6" id="KW-1185">Reference proteome</keyword>
<evidence type="ECO:0000256" key="1">
    <source>
        <dbReference type="ARBA" id="ARBA00006739"/>
    </source>
</evidence>
<sequence length="371" mass="42183">MISVILPVYNGGDFLKETISSILNQTYKNLELIIVNDGSTDNSEEVVLTFTDERIKYFKQENKGVAEAFNKGLSEATGDYITFHGADDLSLINRFERMLQILQRGGIGVVHSDMLLITAGGSPMGYWQSGNVLPEGLYSFFLNVGTPFNNPTMIFKRDVLKSEVKYDPTIKVGSDTDFILKALKSDCLSYHIPEPLYLYRRHQTNVTNQKNPAVLARHVKLNLSDHDLKNIHEANGGPDGTDHNLFAAKLIAGLALSRRWMMNEAFILFNDAIPLIKSDRDRIFFEGMKGLIEKDYPRAVKHFTKIENRTHLEENYLGEALMFLKKYNEAYFHFIKALELCPDYHSPVQNLKAIGTLRGLNVIDKHINKYK</sequence>
<feature type="domain" description="Glycosyltransferase 2-like" evidence="4">
    <location>
        <begin position="3"/>
        <end position="156"/>
    </location>
</feature>
<organism evidence="5 6">
    <name type="scientific">Mesobacillus boroniphilus</name>
    <dbReference type="NCBI Taxonomy" id="308892"/>
    <lineage>
        <taxon>Bacteria</taxon>
        <taxon>Bacillati</taxon>
        <taxon>Bacillota</taxon>
        <taxon>Bacilli</taxon>
        <taxon>Bacillales</taxon>
        <taxon>Bacillaceae</taxon>
        <taxon>Mesobacillus</taxon>
    </lineage>
</organism>
<dbReference type="AlphaFoldDB" id="A0A944CN58"/>
<evidence type="ECO:0000256" key="2">
    <source>
        <dbReference type="ARBA" id="ARBA00022676"/>
    </source>
</evidence>
<dbReference type="Gene3D" id="1.25.40.10">
    <property type="entry name" value="Tetratricopeptide repeat domain"/>
    <property type="match status" value="1"/>
</dbReference>
<evidence type="ECO:0000256" key="3">
    <source>
        <dbReference type="ARBA" id="ARBA00022679"/>
    </source>
</evidence>
<protein>
    <submittedName>
        <fullName evidence="5">Glycosyltransferase</fullName>
    </submittedName>
</protein>
<dbReference type="Pfam" id="PF00535">
    <property type="entry name" value="Glycos_transf_2"/>
    <property type="match status" value="1"/>
</dbReference>
<reference evidence="5 6" key="1">
    <citation type="journal article" date="2021" name="Microorganisms">
        <title>Bacterial Dimethylsulfoniopropionate Biosynthesis in the East China Sea.</title>
        <authorList>
            <person name="Liu J."/>
            <person name="Zhang Y."/>
            <person name="Liu J."/>
            <person name="Zhong H."/>
            <person name="Williams B.T."/>
            <person name="Zheng Y."/>
            <person name="Curson A.R.J."/>
            <person name="Sun C."/>
            <person name="Sun H."/>
            <person name="Song D."/>
            <person name="Wagner Mackenzie B."/>
            <person name="Bermejo Martinez A."/>
            <person name="Todd J.D."/>
            <person name="Zhang X.H."/>
        </authorList>
    </citation>
    <scope>NUCLEOTIDE SEQUENCE [LARGE SCALE GENOMIC DNA]</scope>
    <source>
        <strain evidence="5 6">ESS08</strain>
    </source>
</reference>